<feature type="transmembrane region" description="Helical" evidence="8">
    <location>
        <begin position="904"/>
        <end position="921"/>
    </location>
</feature>
<reference evidence="9 10" key="1">
    <citation type="submission" date="2022-12" db="EMBL/GenBank/DDBJ databases">
        <title>Chromosome-level genome of Tegillarca granosa.</title>
        <authorList>
            <person name="Kim J."/>
        </authorList>
    </citation>
    <scope>NUCLEOTIDE SEQUENCE [LARGE SCALE GENOMIC DNA]</scope>
    <source>
        <strain evidence="9">Teg-2019</strain>
        <tissue evidence="9">Adductor muscle</tissue>
    </source>
</reference>
<evidence type="ECO:0000256" key="1">
    <source>
        <dbReference type="ARBA" id="ARBA00004141"/>
    </source>
</evidence>
<feature type="transmembrane region" description="Helical" evidence="8">
    <location>
        <begin position="491"/>
        <end position="513"/>
    </location>
</feature>
<protein>
    <recommendedName>
        <fullName evidence="6">Transporter</fullName>
    </recommendedName>
</protein>
<dbReference type="EMBL" id="JARBDR010000923">
    <property type="protein sequence ID" value="KAJ8297875.1"/>
    <property type="molecule type" value="Genomic_DNA"/>
</dbReference>
<dbReference type="PANTHER" id="PTHR11616:SF240">
    <property type="entry name" value="BLOATED TUBULES, ISOFORM B-RELATED"/>
    <property type="match status" value="1"/>
</dbReference>
<feature type="transmembrane region" description="Helical" evidence="8">
    <location>
        <begin position="245"/>
        <end position="263"/>
    </location>
</feature>
<accession>A0ABQ9DYA4</accession>
<feature type="transmembrane region" description="Helical" evidence="8">
    <location>
        <begin position="219"/>
        <end position="239"/>
    </location>
</feature>
<feature type="transmembrane region" description="Helical" evidence="8">
    <location>
        <begin position="695"/>
        <end position="716"/>
    </location>
</feature>
<feature type="transmembrane region" description="Helical" evidence="8">
    <location>
        <begin position="927"/>
        <end position="944"/>
    </location>
</feature>
<feature type="transmembrane region" description="Helical" evidence="8">
    <location>
        <begin position="777"/>
        <end position="797"/>
    </location>
</feature>
<dbReference type="Proteomes" id="UP001217089">
    <property type="component" value="Unassembled WGS sequence"/>
</dbReference>
<name>A0ABQ9DYA4_TEGGR</name>
<feature type="transmembrane region" description="Helical" evidence="8">
    <location>
        <begin position="431"/>
        <end position="448"/>
    </location>
</feature>
<evidence type="ECO:0000313" key="9">
    <source>
        <dbReference type="EMBL" id="KAJ8297875.1"/>
    </source>
</evidence>
<feature type="transmembrane region" description="Helical" evidence="8">
    <location>
        <begin position="268"/>
        <end position="284"/>
    </location>
</feature>
<evidence type="ECO:0000256" key="3">
    <source>
        <dbReference type="ARBA" id="ARBA00022692"/>
    </source>
</evidence>
<dbReference type="PRINTS" id="PR00176">
    <property type="entry name" value="NANEUSMPORT"/>
</dbReference>
<comment type="similarity">
    <text evidence="6">Belongs to the sodium:neurotransmitter symporter (SNF) (TC 2.A.22) family.</text>
</comment>
<keyword evidence="6" id="KW-0769">Symport</keyword>
<feature type="transmembrane region" description="Helical" evidence="8">
    <location>
        <begin position="630"/>
        <end position="650"/>
    </location>
</feature>
<keyword evidence="10" id="KW-1185">Reference proteome</keyword>
<dbReference type="SUPFAM" id="SSF161070">
    <property type="entry name" value="SNF-like"/>
    <property type="match status" value="3"/>
</dbReference>
<evidence type="ECO:0000256" key="8">
    <source>
        <dbReference type="SAM" id="Phobius"/>
    </source>
</evidence>
<feature type="transmembrane region" description="Helical" evidence="8">
    <location>
        <begin position="803"/>
        <end position="828"/>
    </location>
</feature>
<feature type="transmembrane region" description="Helical" evidence="8">
    <location>
        <begin position="744"/>
        <end position="765"/>
    </location>
</feature>
<organism evidence="9 10">
    <name type="scientific">Tegillarca granosa</name>
    <name type="common">Malaysian cockle</name>
    <name type="synonym">Anadara granosa</name>
    <dbReference type="NCBI Taxonomy" id="220873"/>
    <lineage>
        <taxon>Eukaryota</taxon>
        <taxon>Metazoa</taxon>
        <taxon>Spiralia</taxon>
        <taxon>Lophotrochozoa</taxon>
        <taxon>Mollusca</taxon>
        <taxon>Bivalvia</taxon>
        <taxon>Autobranchia</taxon>
        <taxon>Pteriomorphia</taxon>
        <taxon>Arcoida</taxon>
        <taxon>Arcoidea</taxon>
        <taxon>Arcidae</taxon>
        <taxon>Tegillarca</taxon>
    </lineage>
</organism>
<feature type="transmembrane region" description="Helical" evidence="8">
    <location>
        <begin position="296"/>
        <end position="319"/>
    </location>
</feature>
<dbReference type="Pfam" id="PF00209">
    <property type="entry name" value="SNF"/>
    <property type="match status" value="4"/>
</dbReference>
<feature type="transmembrane region" description="Helical" evidence="8">
    <location>
        <begin position="460"/>
        <end position="479"/>
    </location>
</feature>
<dbReference type="InterPro" id="IPR000175">
    <property type="entry name" value="Na/ntran_symport"/>
</dbReference>
<keyword evidence="5 8" id="KW-0472">Membrane</keyword>
<feature type="transmembrane region" description="Helical" evidence="8">
    <location>
        <begin position="1004"/>
        <end position="1026"/>
    </location>
</feature>
<feature type="transmembrane region" description="Helical" evidence="8">
    <location>
        <begin position="866"/>
        <end position="892"/>
    </location>
</feature>
<dbReference type="PROSITE" id="PS50267">
    <property type="entry name" value="NA_NEUROTRAN_SYMP_3"/>
    <property type="match status" value="2"/>
</dbReference>
<feature type="transmembrane region" description="Helical" evidence="8">
    <location>
        <begin position="49"/>
        <end position="70"/>
    </location>
</feature>
<keyword evidence="3 6" id="KW-0812">Transmembrane</keyword>
<dbReference type="InterPro" id="IPR037272">
    <property type="entry name" value="SNS_sf"/>
</dbReference>
<evidence type="ECO:0000256" key="5">
    <source>
        <dbReference type="ARBA" id="ARBA00023136"/>
    </source>
</evidence>
<dbReference type="PANTHER" id="PTHR11616">
    <property type="entry name" value="SODIUM/CHLORIDE DEPENDENT TRANSPORTER"/>
    <property type="match status" value="1"/>
</dbReference>
<dbReference type="PROSITE" id="PS00610">
    <property type="entry name" value="NA_NEUROTRAN_SYMP_1"/>
    <property type="match status" value="1"/>
</dbReference>
<feature type="compositionally biased region" description="Low complexity" evidence="7">
    <location>
        <begin position="1169"/>
        <end position="1192"/>
    </location>
</feature>
<proteinExistence type="inferred from homology"/>
<feature type="transmembrane region" description="Helical" evidence="8">
    <location>
        <begin position="965"/>
        <end position="984"/>
    </location>
</feature>
<keyword evidence="4 8" id="KW-1133">Transmembrane helix</keyword>
<gene>
    <name evidence="9" type="ORF">KUTeg_024406</name>
</gene>
<comment type="subcellular location">
    <subcellularLocation>
        <location evidence="1">Membrane</location>
        <topology evidence="1">Multi-pass membrane protein</topology>
    </subcellularLocation>
</comment>
<evidence type="ECO:0000256" key="2">
    <source>
        <dbReference type="ARBA" id="ARBA00022448"/>
    </source>
</evidence>
<sequence length="1252" mass="141547">MTFSNYDIRITQGKEIVLTCLALPTFEQKGGFDLLNISGGIGEFGSIQWYMVLCLILAWVLVFLCLIFGPRSLGKIVYVTVFVPYIIFLSLLVRCCLEDGSIDGIRLFLKPQWNKLSNLKLWVEGGALMLTSLGLGTGCLTTLAGYSHFHSHCFSNGTWIFHISCCHGPVSHFKGLGDIVLCVGHYDWTDHSVCPCTECCIWSFTYGTKQTALQMEIQLCYISCCLCYLAGLFIIHFLNSSSWKTELLSLVVLMEVLILGWLYRAQRLWNNVLMVLTVIVDWSVSYRSYNYPEWTLVLGCLISVLCLLPVPLAIMWILLRRTDTVLQTIRSLMTTPSNWGPGVLANQEHHSELPDYVICTPDVYKPENALAILTANLYIPNLANLVSMQDPDDPGMTGTSYLSDMMTVDSAGESDDSDEENTDRGNWSSRLDFVLSCLGYVVGLGNVWRFPFLVYRNGGGAFFIPYFIMLIFCGIPLVYMELSFGIGISMVLASMLVSVYYNVVNAWAFHYLFSSMVDSLPWLRCDNAWNNKETCSVNKFQMENCSQVNLTYIESEKFVNHSCYDTLSLCTQTNNTQDVSSCIWELQKTFGDQVLLDFHSHKQNLTSPSEEYFYNRVLHRSGNLSHLGDIQWELALCLLLSWFIVFVCLVKGIRFSGKKRHFGCSQYGNLLAESQSFSLGFCFFIPFLKQYVVQVAYFVVFFPFLIILALLIRAVMMEGNMEGIRFYTTPKWEKLSDPHVWADAAVQVFFSLSACMGGLTTLYLLTLYSLECYTPVFHLVLLISVLTIIYISSYVIIFNIVDAVLICLGDTLMSVLAGFSVFSIMGVLAKELNTSLENVILSEIGLTFIVNPAAMSYFPIAPLWSILFFSMIIMLGLSTQFVNIEVIITAVVDENFKILKRRRILVLFLGGMYVLQLMDQYVSGFPIMINGIFMCIAIGWVYGVQTFAGDIKQMIGHHVGYTWRGLWCIVTPLIISFILVFSGINYQPLSDSQGKNFYPDWADGIGFIIMFIPVLAIPVWAVYQLASLDGSFLQRLKMACRSQSNWGPALERNWKNIEYYPAVNTNTLTVDIEHSPLHTVTDRVDFTTVGVRVPSLSSQTSLISKPLSPKKPRDMRERAILNHAYSNPQCHIEIHGTNFAKKKIFSVFKYHLSIIFYVFYSQTKRKPQTSTTTTTTTTTTAASSSSSSSTATNCSSDKWNEECPAVLESFFHQFASKHDIVYVLRLSLPDFYYGTKSIFVLKFLHKKRKSPI</sequence>
<feature type="transmembrane region" description="Helical" evidence="8">
    <location>
        <begin position="76"/>
        <end position="97"/>
    </location>
</feature>
<evidence type="ECO:0000256" key="6">
    <source>
        <dbReference type="RuleBase" id="RU003732"/>
    </source>
</evidence>
<feature type="region of interest" description="Disordered" evidence="7">
    <location>
        <begin position="1168"/>
        <end position="1195"/>
    </location>
</feature>
<evidence type="ECO:0000313" key="10">
    <source>
        <dbReference type="Proteomes" id="UP001217089"/>
    </source>
</evidence>
<comment type="caution">
    <text evidence="9">The sequence shown here is derived from an EMBL/GenBank/DDBJ whole genome shotgun (WGS) entry which is preliminary data.</text>
</comment>
<keyword evidence="2 6" id="KW-0813">Transport</keyword>
<evidence type="ECO:0000256" key="4">
    <source>
        <dbReference type="ARBA" id="ARBA00022989"/>
    </source>
</evidence>
<feature type="transmembrane region" description="Helical" evidence="8">
    <location>
        <begin position="840"/>
        <end position="860"/>
    </location>
</feature>
<evidence type="ECO:0000256" key="7">
    <source>
        <dbReference type="SAM" id="MobiDB-lite"/>
    </source>
</evidence>